<accession>A0A1S1YSK6</accession>
<proteinExistence type="predicted"/>
<gene>
    <name evidence="2" type="ORF">NH26_20590</name>
</gene>
<dbReference type="InterPro" id="IPR003594">
    <property type="entry name" value="HATPase_dom"/>
</dbReference>
<keyword evidence="3" id="KW-1185">Reference proteome</keyword>
<dbReference type="STRING" id="915059.NH26_20590"/>
<dbReference type="EMBL" id="JRYR02000002">
    <property type="protein sequence ID" value="OHX64011.1"/>
    <property type="molecule type" value="Genomic_DNA"/>
</dbReference>
<feature type="domain" description="Histidine kinase/HSP90-like ATPase" evidence="1">
    <location>
        <begin position="35"/>
        <end position="125"/>
    </location>
</feature>
<dbReference type="Pfam" id="PF02518">
    <property type="entry name" value="HATPase_c"/>
    <property type="match status" value="1"/>
</dbReference>
<dbReference type="Gene3D" id="3.30.565.10">
    <property type="entry name" value="Histidine kinase-like ATPase, C-terminal domain"/>
    <property type="match status" value="1"/>
</dbReference>
<evidence type="ECO:0000259" key="1">
    <source>
        <dbReference type="Pfam" id="PF02518"/>
    </source>
</evidence>
<evidence type="ECO:0000313" key="3">
    <source>
        <dbReference type="Proteomes" id="UP000179797"/>
    </source>
</evidence>
<evidence type="ECO:0000313" key="2">
    <source>
        <dbReference type="EMBL" id="OHX64011.1"/>
    </source>
</evidence>
<dbReference type="InterPro" id="IPR036890">
    <property type="entry name" value="HATPase_C_sf"/>
</dbReference>
<organism evidence="2 3">
    <name type="scientific">Flammeovirga pacifica</name>
    <dbReference type="NCBI Taxonomy" id="915059"/>
    <lineage>
        <taxon>Bacteria</taxon>
        <taxon>Pseudomonadati</taxon>
        <taxon>Bacteroidota</taxon>
        <taxon>Cytophagia</taxon>
        <taxon>Cytophagales</taxon>
        <taxon>Flammeovirgaceae</taxon>
        <taxon>Flammeovirga</taxon>
    </lineage>
</organism>
<reference evidence="2 3" key="1">
    <citation type="journal article" date="2012" name="Int. J. Syst. Evol. Microbiol.">
        <title>Flammeovirga pacifica sp. nov., isolated from deep-sea sediment.</title>
        <authorList>
            <person name="Xu H."/>
            <person name="Fu Y."/>
            <person name="Yang N."/>
            <person name="Ding Z."/>
            <person name="Lai Q."/>
            <person name="Zeng R."/>
        </authorList>
    </citation>
    <scope>NUCLEOTIDE SEQUENCE [LARGE SCALE GENOMIC DNA]</scope>
    <source>
        <strain evidence="3">DSM 24597 / LMG 26175 / WPAGA1</strain>
    </source>
</reference>
<dbReference type="Proteomes" id="UP000179797">
    <property type="component" value="Unassembled WGS sequence"/>
</dbReference>
<dbReference type="SUPFAM" id="SSF55874">
    <property type="entry name" value="ATPase domain of HSP90 chaperone/DNA topoisomerase II/histidine kinase"/>
    <property type="match status" value="1"/>
</dbReference>
<dbReference type="AlphaFoldDB" id="A0A1S1YSK6"/>
<comment type="caution">
    <text evidence="2">The sequence shown here is derived from an EMBL/GenBank/DDBJ whole genome shotgun (WGS) entry which is preliminary data.</text>
</comment>
<dbReference type="OrthoDB" id="9797578at2"/>
<name>A0A1S1YSK6_FLAPC</name>
<sequence>MTISIQKENDIPFAQHQVTDYAKTLGFNQLDCHKISIIVSELAHNILKYVGKGYVMFSKRRMIHREGILIEAVDKGEGITNLEIALQDSYSTGGTLGLGLPGIKRISDIFEVDTAPGKGTHVKITYWIPKNTL</sequence>
<dbReference type="RefSeq" id="WP_044218057.1">
    <property type="nucleotide sequence ID" value="NZ_JRYR02000002.1"/>
</dbReference>
<protein>
    <recommendedName>
        <fullName evidence="1">Histidine kinase/HSP90-like ATPase domain-containing protein</fullName>
    </recommendedName>
</protein>